<feature type="domain" description="MacB-like periplasmic core" evidence="9">
    <location>
        <begin position="22"/>
        <end position="245"/>
    </location>
</feature>
<evidence type="ECO:0000313" key="11">
    <source>
        <dbReference type="Proteomes" id="UP000808337"/>
    </source>
</evidence>
<evidence type="ECO:0000256" key="5">
    <source>
        <dbReference type="ARBA" id="ARBA00023136"/>
    </source>
</evidence>
<dbReference type="PANTHER" id="PTHR30572:SF4">
    <property type="entry name" value="ABC TRANSPORTER PERMEASE YTRF"/>
    <property type="match status" value="1"/>
</dbReference>
<evidence type="ECO:0000256" key="4">
    <source>
        <dbReference type="ARBA" id="ARBA00022989"/>
    </source>
</evidence>
<gene>
    <name evidence="10" type="ORF">IPP15_11085</name>
</gene>
<evidence type="ECO:0000256" key="2">
    <source>
        <dbReference type="ARBA" id="ARBA00022475"/>
    </source>
</evidence>
<comment type="similarity">
    <text evidence="6">Belongs to the ABC-4 integral membrane protein family.</text>
</comment>
<name>A0A9D7XQE0_9BACT</name>
<dbReference type="Pfam" id="PF02687">
    <property type="entry name" value="FtsX"/>
    <property type="match status" value="1"/>
</dbReference>
<dbReference type="PANTHER" id="PTHR30572">
    <property type="entry name" value="MEMBRANE COMPONENT OF TRANSPORTER-RELATED"/>
    <property type="match status" value="1"/>
</dbReference>
<dbReference type="GO" id="GO:0022857">
    <property type="term" value="F:transmembrane transporter activity"/>
    <property type="evidence" value="ECO:0007669"/>
    <property type="project" value="TreeGrafter"/>
</dbReference>
<feature type="transmembrane region" description="Helical" evidence="7">
    <location>
        <begin position="21"/>
        <end position="40"/>
    </location>
</feature>
<sequence length="413" mass="45316">MQYREVLSQSVRSIRANLLRAILTLMIIAFGIMALVGILTSTDALLFTMNDSFSGMGANSFNITPGTGGLHSNRRGRQEKDADPIDFRQAMEFKERFDYPGTKVSVSGLATWNATLKYEKEKTNPTVLVYGIDEYYLSMNSYDLLNGRNFTNVEQEAGTLVTIIGMDIVNDLFHKKAESALNKVITVDNRRFTVIGVLASKGATMNRSADRRILIPLFAERYLYGNPDKNYDVTVSSANSEEIDDAISLATGIMRNIRKLRASQDNDFETLQSDSLLNMLKENTATIRIATIGIGLITLIGAAIGLMNIMLVSVTERTREIGINKALGATRSNILNQFLTEAVMICQMGGIVGIVLGIAIGNGVALLLGGKFIMPWAWIILGFVTCLIVGLVSGLYPALKAARLDPIESLRYE</sequence>
<feature type="transmembrane region" description="Helical" evidence="7">
    <location>
        <begin position="289"/>
        <end position="314"/>
    </location>
</feature>
<feature type="transmembrane region" description="Helical" evidence="7">
    <location>
        <begin position="334"/>
        <end position="360"/>
    </location>
</feature>
<evidence type="ECO:0000256" key="7">
    <source>
        <dbReference type="SAM" id="Phobius"/>
    </source>
</evidence>
<protein>
    <submittedName>
        <fullName evidence="10">ABC transporter permease</fullName>
    </submittedName>
</protein>
<evidence type="ECO:0000313" key="10">
    <source>
        <dbReference type="EMBL" id="MBK9982946.1"/>
    </source>
</evidence>
<accession>A0A9D7XQE0</accession>
<comment type="subcellular location">
    <subcellularLocation>
        <location evidence="1">Cell membrane</location>
        <topology evidence="1">Multi-pass membrane protein</topology>
    </subcellularLocation>
</comment>
<feature type="domain" description="ABC3 transporter permease C-terminal" evidence="8">
    <location>
        <begin position="294"/>
        <end position="406"/>
    </location>
</feature>
<comment type="caution">
    <text evidence="10">The sequence shown here is derived from an EMBL/GenBank/DDBJ whole genome shotgun (WGS) entry which is preliminary data.</text>
</comment>
<keyword evidence="4 7" id="KW-1133">Transmembrane helix</keyword>
<dbReference type="InterPro" id="IPR050250">
    <property type="entry name" value="Macrolide_Exporter_MacB"/>
</dbReference>
<evidence type="ECO:0000256" key="1">
    <source>
        <dbReference type="ARBA" id="ARBA00004651"/>
    </source>
</evidence>
<keyword evidence="2" id="KW-1003">Cell membrane</keyword>
<proteinExistence type="inferred from homology"/>
<dbReference type="InterPro" id="IPR003838">
    <property type="entry name" value="ABC3_permease_C"/>
</dbReference>
<dbReference type="EMBL" id="JADKGY010000008">
    <property type="protein sequence ID" value="MBK9982946.1"/>
    <property type="molecule type" value="Genomic_DNA"/>
</dbReference>
<evidence type="ECO:0000259" key="8">
    <source>
        <dbReference type="Pfam" id="PF02687"/>
    </source>
</evidence>
<feature type="transmembrane region" description="Helical" evidence="7">
    <location>
        <begin position="372"/>
        <end position="396"/>
    </location>
</feature>
<keyword evidence="5 7" id="KW-0472">Membrane</keyword>
<dbReference type="GO" id="GO:0005886">
    <property type="term" value="C:plasma membrane"/>
    <property type="evidence" value="ECO:0007669"/>
    <property type="project" value="UniProtKB-SubCell"/>
</dbReference>
<dbReference type="InterPro" id="IPR025857">
    <property type="entry name" value="MacB_PCD"/>
</dbReference>
<evidence type="ECO:0000256" key="3">
    <source>
        <dbReference type="ARBA" id="ARBA00022692"/>
    </source>
</evidence>
<evidence type="ECO:0000256" key="6">
    <source>
        <dbReference type="ARBA" id="ARBA00038076"/>
    </source>
</evidence>
<dbReference type="AlphaFoldDB" id="A0A9D7XQE0"/>
<organism evidence="10 11">
    <name type="scientific">Candidatus Opimibacter skivensis</name>
    <dbReference type="NCBI Taxonomy" id="2982028"/>
    <lineage>
        <taxon>Bacteria</taxon>
        <taxon>Pseudomonadati</taxon>
        <taxon>Bacteroidota</taxon>
        <taxon>Saprospiria</taxon>
        <taxon>Saprospirales</taxon>
        <taxon>Saprospiraceae</taxon>
        <taxon>Candidatus Opimibacter</taxon>
    </lineage>
</organism>
<reference evidence="10 11" key="1">
    <citation type="submission" date="2020-10" db="EMBL/GenBank/DDBJ databases">
        <title>Connecting structure to function with the recovery of over 1000 high-quality activated sludge metagenome-assembled genomes encoding full-length rRNA genes using long-read sequencing.</title>
        <authorList>
            <person name="Singleton C.M."/>
            <person name="Petriglieri F."/>
            <person name="Kristensen J.M."/>
            <person name="Kirkegaard R.H."/>
            <person name="Michaelsen T.Y."/>
            <person name="Andersen M.H."/>
            <person name="Karst S.M."/>
            <person name="Dueholm M.S."/>
            <person name="Nielsen P.H."/>
            <person name="Albertsen M."/>
        </authorList>
    </citation>
    <scope>NUCLEOTIDE SEQUENCE [LARGE SCALE GENOMIC DNA]</scope>
    <source>
        <strain evidence="10">Ribe_18-Q3-R11-54_MAXAC.273</strain>
    </source>
</reference>
<keyword evidence="3 7" id="KW-0812">Transmembrane</keyword>
<evidence type="ECO:0000259" key="9">
    <source>
        <dbReference type="Pfam" id="PF12704"/>
    </source>
</evidence>
<dbReference type="Proteomes" id="UP000808337">
    <property type="component" value="Unassembled WGS sequence"/>
</dbReference>
<dbReference type="Pfam" id="PF12704">
    <property type="entry name" value="MacB_PCD"/>
    <property type="match status" value="1"/>
</dbReference>